<keyword evidence="2" id="KW-1185">Reference proteome</keyword>
<protein>
    <submittedName>
        <fullName evidence="1">Uncharacterized protein</fullName>
    </submittedName>
</protein>
<comment type="caution">
    <text evidence="1">The sequence shown here is derived from an EMBL/GenBank/DDBJ whole genome shotgun (WGS) entry which is preliminary data.</text>
</comment>
<reference evidence="1" key="1">
    <citation type="submission" date="2023-04" db="EMBL/GenBank/DDBJ databases">
        <title>A chromosome-level genome assembly of the parasitoid wasp Eretmocerus hayati.</title>
        <authorList>
            <person name="Zhong Y."/>
            <person name="Liu S."/>
            <person name="Liu Y."/>
        </authorList>
    </citation>
    <scope>NUCLEOTIDE SEQUENCE</scope>
    <source>
        <strain evidence="1">ZJU_SS_LIU_2023</strain>
    </source>
</reference>
<evidence type="ECO:0000313" key="1">
    <source>
        <dbReference type="EMBL" id="KAJ8667405.1"/>
    </source>
</evidence>
<dbReference type="EMBL" id="CM056744">
    <property type="protein sequence ID" value="KAJ8667405.1"/>
    <property type="molecule type" value="Genomic_DNA"/>
</dbReference>
<accession>A0ACC2N890</accession>
<dbReference type="Proteomes" id="UP001239111">
    <property type="component" value="Chromosome 4"/>
</dbReference>
<gene>
    <name evidence="1" type="ORF">QAD02_009068</name>
</gene>
<sequence>MWKSVNIVGIVCFVCLLIIPADSTICWVNVNEDLGQNQPLILQSNSNEFLYPSKCRSGTIQLLFYQSLRTACPQDNLVVRSSKLNVSESELKCYGLSIFEVTGSTYPAKISKVNCERPPVPLAESRNTSCTNGTLARIGYSLRSGAEFVSVIDELCHNETLGQTHWAHHTLGSSSRKRQRDLGQAATFVKGPFYQNITVTPALFSKDSQRARLLELIGEQALVDRYVPNNGSDYLVEGTLAPKSDMFYRSQQDGTYFYINTIPMWKSIQDGNWKTVEEIIRKSAAKACNTLDVWTGGIGNLTITNSTGITTAITLTKDKDGKPALPVPRFAFKYVVDRKNNRGIVFVTLNDPQVKAITAEDLLCEPYAACTTTYPQFNLAFSGYTYCCTINSGSRFADLAQKLGLPSFPNVQPLF</sequence>
<organism evidence="1 2">
    <name type="scientific">Eretmocerus hayati</name>
    <dbReference type="NCBI Taxonomy" id="131215"/>
    <lineage>
        <taxon>Eukaryota</taxon>
        <taxon>Metazoa</taxon>
        <taxon>Ecdysozoa</taxon>
        <taxon>Arthropoda</taxon>
        <taxon>Hexapoda</taxon>
        <taxon>Insecta</taxon>
        <taxon>Pterygota</taxon>
        <taxon>Neoptera</taxon>
        <taxon>Endopterygota</taxon>
        <taxon>Hymenoptera</taxon>
        <taxon>Apocrita</taxon>
        <taxon>Proctotrupomorpha</taxon>
        <taxon>Chalcidoidea</taxon>
        <taxon>Aphelinidae</taxon>
        <taxon>Aphelininae</taxon>
        <taxon>Eretmocerus</taxon>
    </lineage>
</organism>
<proteinExistence type="predicted"/>
<name>A0ACC2N890_9HYME</name>
<evidence type="ECO:0000313" key="2">
    <source>
        <dbReference type="Proteomes" id="UP001239111"/>
    </source>
</evidence>